<evidence type="ECO:0000313" key="6">
    <source>
        <dbReference type="EMBL" id="CAF3964562.1"/>
    </source>
</evidence>
<dbReference type="Proteomes" id="UP000663842">
    <property type="component" value="Unassembled WGS sequence"/>
</dbReference>
<dbReference type="OrthoDB" id="90756at2759"/>
<dbReference type="EMBL" id="CAJNRE010019558">
    <property type="protein sequence ID" value="CAF2201882.1"/>
    <property type="molecule type" value="Genomic_DNA"/>
</dbReference>
<evidence type="ECO:0008006" key="9">
    <source>
        <dbReference type="Google" id="ProtNLM"/>
    </source>
</evidence>
<dbReference type="Proteomes" id="UP000663887">
    <property type="component" value="Unassembled WGS sequence"/>
</dbReference>
<dbReference type="EMBL" id="CAJOBI010027072">
    <property type="protein sequence ID" value="CAF4251308.1"/>
    <property type="molecule type" value="Genomic_DNA"/>
</dbReference>
<dbReference type="EMBL" id="CAJOBF010001575">
    <property type="protein sequence ID" value="CAF3964562.1"/>
    <property type="molecule type" value="Genomic_DNA"/>
</dbReference>
<sequence length="144" mass="16333">MTDFEPALEKAIKIEFNDNTVQKGCFFHFTQSIYRQIQSLGLSSAYLNNLVFRSVTRQLMALALVPEELVPSLFSNLIQEVDDYERDELAGIFKYFNDNWMRQIQAWNVFKVIGGPPLGQGAAVAPPKFFICIDAICSFGVELI</sequence>
<dbReference type="Proteomes" id="UP000663866">
    <property type="component" value="Unassembled WGS sequence"/>
</dbReference>
<evidence type="ECO:0000313" key="5">
    <source>
        <dbReference type="EMBL" id="CAF3787101.1"/>
    </source>
</evidence>
<organism evidence="5 8">
    <name type="scientific">Rotaria magnacalcarata</name>
    <dbReference type="NCBI Taxonomy" id="392030"/>
    <lineage>
        <taxon>Eukaryota</taxon>
        <taxon>Metazoa</taxon>
        <taxon>Spiralia</taxon>
        <taxon>Gnathifera</taxon>
        <taxon>Rotifera</taxon>
        <taxon>Eurotatoria</taxon>
        <taxon>Bdelloidea</taxon>
        <taxon>Philodinida</taxon>
        <taxon>Philodinidae</taxon>
        <taxon>Rotaria</taxon>
    </lineage>
</organism>
<comment type="caution">
    <text evidence="5">The sequence shown here is derived from an EMBL/GenBank/DDBJ whole genome shotgun (WGS) entry which is preliminary data.</text>
</comment>
<evidence type="ECO:0000313" key="8">
    <source>
        <dbReference type="Proteomes" id="UP000663866"/>
    </source>
</evidence>
<name>A0A819B2E9_9BILA</name>
<evidence type="ECO:0000313" key="7">
    <source>
        <dbReference type="EMBL" id="CAF4251308.1"/>
    </source>
</evidence>
<dbReference type="EMBL" id="CAJNRF010013182">
    <property type="protein sequence ID" value="CAF2146504.1"/>
    <property type="molecule type" value="Genomic_DNA"/>
</dbReference>
<keyword evidence="8" id="KW-1185">Reference proteome</keyword>
<protein>
    <recommendedName>
        <fullName evidence="9">MULE transposase domain-containing protein</fullName>
    </recommendedName>
</protein>
<dbReference type="EMBL" id="CAJNOW010018855">
    <property type="protein sequence ID" value="CAF1669063.1"/>
    <property type="molecule type" value="Genomic_DNA"/>
</dbReference>
<dbReference type="EMBL" id="CAJOBG010000258">
    <property type="protein sequence ID" value="CAF3787101.1"/>
    <property type="molecule type" value="Genomic_DNA"/>
</dbReference>
<evidence type="ECO:0000313" key="2">
    <source>
        <dbReference type="EMBL" id="CAF2146504.1"/>
    </source>
</evidence>
<dbReference type="EMBL" id="CAJNRG010017464">
    <property type="protein sequence ID" value="CAF2229945.1"/>
    <property type="molecule type" value="Genomic_DNA"/>
</dbReference>
<dbReference type="Proteomes" id="UP000676336">
    <property type="component" value="Unassembled WGS sequence"/>
</dbReference>
<reference evidence="5" key="1">
    <citation type="submission" date="2021-02" db="EMBL/GenBank/DDBJ databases">
        <authorList>
            <person name="Nowell W R."/>
        </authorList>
    </citation>
    <scope>NUCLEOTIDE SEQUENCE</scope>
</reference>
<evidence type="ECO:0000313" key="4">
    <source>
        <dbReference type="EMBL" id="CAF2229945.1"/>
    </source>
</evidence>
<dbReference type="Proteomes" id="UP000663856">
    <property type="component" value="Unassembled WGS sequence"/>
</dbReference>
<evidence type="ECO:0000313" key="1">
    <source>
        <dbReference type="EMBL" id="CAF1669063.1"/>
    </source>
</evidence>
<dbReference type="Proteomes" id="UP000663824">
    <property type="component" value="Unassembled WGS sequence"/>
</dbReference>
<gene>
    <name evidence="1" type="ORF">KQP761_LOCUS33863</name>
    <name evidence="3" type="ORF">MBJ925_LOCUS35428</name>
    <name evidence="5" type="ORF">OVN521_LOCUS3089</name>
    <name evidence="7" type="ORF">SMN809_LOCUS24013</name>
    <name evidence="6" type="ORF">UXM345_LOCUS14123</name>
    <name evidence="2" type="ORF">WKI299_LOCUS29419</name>
    <name evidence="4" type="ORF">XDN619_LOCUS34267</name>
</gene>
<evidence type="ECO:0000313" key="3">
    <source>
        <dbReference type="EMBL" id="CAF2201882.1"/>
    </source>
</evidence>
<proteinExistence type="predicted"/>
<dbReference type="Proteomes" id="UP000663834">
    <property type="component" value="Unassembled WGS sequence"/>
</dbReference>
<accession>A0A819B2E9</accession>
<dbReference type="AlphaFoldDB" id="A0A819B2E9"/>